<dbReference type="InterPro" id="IPR016195">
    <property type="entry name" value="Pol/histidinol_Pase-like"/>
</dbReference>
<evidence type="ECO:0000313" key="16">
    <source>
        <dbReference type="EMBL" id="NGO55618.1"/>
    </source>
</evidence>
<dbReference type="GO" id="GO:0009432">
    <property type="term" value="P:SOS response"/>
    <property type="evidence" value="ECO:0007669"/>
    <property type="project" value="UniProtKB-ARBA"/>
</dbReference>
<dbReference type="InterPro" id="IPR011708">
    <property type="entry name" value="DNA_pol3_alpha_NTPase_dom"/>
</dbReference>
<dbReference type="Gene3D" id="3.20.20.140">
    <property type="entry name" value="Metal-dependent hydrolases"/>
    <property type="match status" value="1"/>
</dbReference>
<proteinExistence type="inferred from homology"/>
<dbReference type="GO" id="GO:0006281">
    <property type="term" value="P:DNA repair"/>
    <property type="evidence" value="ECO:0007669"/>
    <property type="project" value="UniProtKB-UniRule"/>
</dbReference>
<keyword evidence="11 13" id="KW-0234">DNA repair</keyword>
<dbReference type="EC" id="2.7.7.7" evidence="3 13"/>
<gene>
    <name evidence="13" type="primary">dnaE2</name>
    <name evidence="16" type="ORF">G6N73_32065</name>
</gene>
<dbReference type="GO" id="GO:0008408">
    <property type="term" value="F:3'-5' exonuclease activity"/>
    <property type="evidence" value="ECO:0007669"/>
    <property type="project" value="InterPro"/>
</dbReference>
<keyword evidence="8 13" id="KW-0235">DNA replication</keyword>
<dbReference type="Pfam" id="PF17657">
    <property type="entry name" value="DNA_pol3_finger"/>
    <property type="match status" value="1"/>
</dbReference>
<dbReference type="Pfam" id="PF07733">
    <property type="entry name" value="DNA_pol3_alpha"/>
    <property type="match status" value="1"/>
</dbReference>
<organism evidence="16 17">
    <name type="scientific">Allomesorhizobium camelthorni</name>
    <dbReference type="NCBI Taxonomy" id="475069"/>
    <lineage>
        <taxon>Bacteria</taxon>
        <taxon>Pseudomonadati</taxon>
        <taxon>Pseudomonadota</taxon>
        <taxon>Alphaproteobacteria</taxon>
        <taxon>Hyphomicrobiales</taxon>
        <taxon>Phyllobacteriaceae</taxon>
        <taxon>Allomesorhizobium</taxon>
    </lineage>
</organism>
<dbReference type="InterPro" id="IPR040982">
    <property type="entry name" value="DNA_pol3_finger"/>
</dbReference>
<dbReference type="InterPro" id="IPR003141">
    <property type="entry name" value="Pol/His_phosphatase_N"/>
</dbReference>
<dbReference type="GO" id="GO:0005737">
    <property type="term" value="C:cytoplasm"/>
    <property type="evidence" value="ECO:0007669"/>
    <property type="project" value="UniProtKB-SubCell"/>
</dbReference>
<dbReference type="PANTHER" id="PTHR32294">
    <property type="entry name" value="DNA POLYMERASE III SUBUNIT ALPHA"/>
    <property type="match status" value="1"/>
</dbReference>
<evidence type="ECO:0000256" key="1">
    <source>
        <dbReference type="ARBA" id="ARBA00004496"/>
    </source>
</evidence>
<keyword evidence="5 13" id="KW-0963">Cytoplasm</keyword>
<dbReference type="GO" id="GO:0006260">
    <property type="term" value="P:DNA replication"/>
    <property type="evidence" value="ECO:0007669"/>
    <property type="project" value="UniProtKB-KW"/>
</dbReference>
<comment type="function">
    <text evidence="13">DNA polymerase involved in damage-induced mutagenesis and translesion synthesis (TLS). It is not the major replicative DNA polymerase.</text>
</comment>
<dbReference type="SMART" id="SM00481">
    <property type="entry name" value="POLIIIAc"/>
    <property type="match status" value="1"/>
</dbReference>
<dbReference type="FunFam" id="1.10.150.870:FF:000002">
    <property type="entry name" value="Error-prone DNA polymerase"/>
    <property type="match status" value="1"/>
</dbReference>
<comment type="caution">
    <text evidence="16">The sequence shown here is derived from an EMBL/GenBank/DDBJ whole genome shotgun (WGS) entry which is preliminary data.</text>
</comment>
<dbReference type="InterPro" id="IPR004013">
    <property type="entry name" value="PHP_dom"/>
</dbReference>
<dbReference type="EMBL" id="JAAKZF010000112">
    <property type="protein sequence ID" value="NGO55618.1"/>
    <property type="molecule type" value="Genomic_DNA"/>
</dbReference>
<dbReference type="Pfam" id="PF14579">
    <property type="entry name" value="HHH_6"/>
    <property type="match status" value="1"/>
</dbReference>
<comment type="catalytic activity">
    <reaction evidence="12 13">
        <text>DNA(n) + a 2'-deoxyribonucleoside 5'-triphosphate = DNA(n+1) + diphosphate</text>
        <dbReference type="Rhea" id="RHEA:22508"/>
        <dbReference type="Rhea" id="RHEA-COMP:17339"/>
        <dbReference type="Rhea" id="RHEA-COMP:17340"/>
        <dbReference type="ChEBI" id="CHEBI:33019"/>
        <dbReference type="ChEBI" id="CHEBI:61560"/>
        <dbReference type="ChEBI" id="CHEBI:173112"/>
        <dbReference type="EC" id="2.7.7.7"/>
    </reaction>
</comment>
<dbReference type="Pfam" id="PF01336">
    <property type="entry name" value="tRNA_anti-codon"/>
    <property type="match status" value="1"/>
</dbReference>
<feature type="region of interest" description="Disordered" evidence="14">
    <location>
        <begin position="1037"/>
        <end position="1098"/>
    </location>
</feature>
<accession>A0A6G4WMM5</accession>
<dbReference type="InterPro" id="IPR004365">
    <property type="entry name" value="NA-bd_OB_tRNA"/>
</dbReference>
<dbReference type="Gene3D" id="1.10.150.870">
    <property type="match status" value="1"/>
</dbReference>
<evidence type="ECO:0000313" key="17">
    <source>
        <dbReference type="Proteomes" id="UP001642900"/>
    </source>
</evidence>
<keyword evidence="10 13" id="KW-0239">DNA-directed DNA polymerase</keyword>
<dbReference type="AlphaFoldDB" id="A0A6G4WMM5"/>
<dbReference type="InterPro" id="IPR023073">
    <property type="entry name" value="DnaE2"/>
</dbReference>
<evidence type="ECO:0000256" key="4">
    <source>
        <dbReference type="ARBA" id="ARBA00017273"/>
    </source>
</evidence>
<dbReference type="SUPFAM" id="SSF89550">
    <property type="entry name" value="PHP domain-like"/>
    <property type="match status" value="1"/>
</dbReference>
<keyword evidence="9 13" id="KW-0227">DNA damage</keyword>
<dbReference type="PANTHER" id="PTHR32294:SF4">
    <property type="entry name" value="ERROR-PRONE DNA POLYMERASE"/>
    <property type="match status" value="1"/>
</dbReference>
<evidence type="ECO:0000256" key="5">
    <source>
        <dbReference type="ARBA" id="ARBA00022490"/>
    </source>
</evidence>
<evidence type="ECO:0000256" key="3">
    <source>
        <dbReference type="ARBA" id="ARBA00012417"/>
    </source>
</evidence>
<feature type="domain" description="Polymerase/histidinol phosphatase N-terminal" evidence="15">
    <location>
        <begin position="8"/>
        <end position="75"/>
    </location>
</feature>
<dbReference type="GO" id="GO:0003887">
    <property type="term" value="F:DNA-directed DNA polymerase activity"/>
    <property type="evidence" value="ECO:0007669"/>
    <property type="project" value="UniProtKB-UniRule"/>
</dbReference>
<evidence type="ECO:0000256" key="11">
    <source>
        <dbReference type="ARBA" id="ARBA00023204"/>
    </source>
</evidence>
<dbReference type="Pfam" id="PF02811">
    <property type="entry name" value="PHP"/>
    <property type="match status" value="1"/>
</dbReference>
<keyword evidence="17" id="KW-1185">Reference proteome</keyword>
<evidence type="ECO:0000256" key="7">
    <source>
        <dbReference type="ARBA" id="ARBA00022695"/>
    </source>
</evidence>
<dbReference type="CDD" id="cd07434">
    <property type="entry name" value="PHP_PolIIIA_DnaE2"/>
    <property type="match status" value="1"/>
</dbReference>
<dbReference type="GO" id="GO:0003676">
    <property type="term" value="F:nucleic acid binding"/>
    <property type="evidence" value="ECO:0007669"/>
    <property type="project" value="InterPro"/>
</dbReference>
<comment type="similarity">
    <text evidence="2 13">Belongs to the DNA polymerase type-C family. DnaE2 subfamily.</text>
</comment>
<evidence type="ECO:0000256" key="6">
    <source>
        <dbReference type="ARBA" id="ARBA00022679"/>
    </source>
</evidence>
<evidence type="ECO:0000256" key="13">
    <source>
        <dbReference type="HAMAP-Rule" id="MF_01902"/>
    </source>
</evidence>
<reference evidence="16 17" key="1">
    <citation type="submission" date="2020-02" db="EMBL/GenBank/DDBJ databases">
        <title>Genome sequence of strain CCNWXJ40-4.</title>
        <authorList>
            <person name="Gao J."/>
            <person name="Sun J."/>
        </authorList>
    </citation>
    <scope>NUCLEOTIDE SEQUENCE [LARGE SCALE GENOMIC DNA]</scope>
    <source>
        <strain evidence="16 17">CCNWXJ 40-4</strain>
    </source>
</reference>
<dbReference type="NCBIfam" id="NF004225">
    <property type="entry name" value="PRK05672.1"/>
    <property type="match status" value="1"/>
</dbReference>
<dbReference type="NCBIfam" id="TIGR00594">
    <property type="entry name" value="polc"/>
    <property type="match status" value="1"/>
</dbReference>
<name>A0A6G4WMM5_9HYPH</name>
<dbReference type="CDD" id="cd04485">
    <property type="entry name" value="DnaE_OBF"/>
    <property type="match status" value="1"/>
</dbReference>
<evidence type="ECO:0000259" key="15">
    <source>
        <dbReference type="SMART" id="SM00481"/>
    </source>
</evidence>
<comment type="subcellular location">
    <subcellularLocation>
        <location evidence="1 13">Cytoplasm</location>
    </subcellularLocation>
</comment>
<evidence type="ECO:0000256" key="14">
    <source>
        <dbReference type="SAM" id="MobiDB-lite"/>
    </source>
</evidence>
<evidence type="ECO:0000256" key="8">
    <source>
        <dbReference type="ARBA" id="ARBA00022705"/>
    </source>
</evidence>
<evidence type="ECO:0000256" key="2">
    <source>
        <dbReference type="ARBA" id="ARBA00007391"/>
    </source>
</evidence>
<dbReference type="InterPro" id="IPR004805">
    <property type="entry name" value="DnaE2/DnaE/PolC"/>
</dbReference>
<dbReference type="Proteomes" id="UP001642900">
    <property type="component" value="Unassembled WGS sequence"/>
</dbReference>
<keyword evidence="6 13" id="KW-0808">Transferase</keyword>
<sequence length="1098" mass="122733">MTVGTRYAELQVTSHFSFLRGASSCEELFAQAALLGIEALAVVDRNSLAGIVRAHEAAKTTGVRLIVGCRLDLAEGMSVLVYPTDRPAYSRLCRLLSLGKGRAGKAKCHLEWDDVVAYGEGLIAVLVPDESDDLCAVRLRRLREIFGDRAYLALTLRRRPNDQLRLYELANLAAAMRVPTVVTNDVLFHEPARRMMQDVVTCVRHNVTIDDAGFRRERHADRYLKPGDEMARLFGRYPEALARTVEIAEHCRFSLDELAYQYPEEKTMPGLTAQQALEKLTWEGAARRYPEGLPDKVVGILKHELRLIETLQYAPYFLTVNSIVRFARSQDILCQGRGSAANSAVCYVLGITSIDPERNNLLFERFVSQERREPPDIDVDFEHERREIVMQWVYETYGRDHAALCSTVIRYRTKGAVRDVGKALGLPEDMTKLLSSQIWGHGEAVDEQRAQELNLNLGDRRLRLTLELAAQLAGTPRHLSQHPGGFVLTHDRLDDLVPIEPAAMKDRQVVEWDKDDIDALKFMKVDVLALGMLTAMKRSFDLLSEHKGVTLDLATIPAEDPRTYAMIRKADTLGTFQIESRAQMSMLPRMKPRTFYDLVIEVAIVRPGPIQGDMVHPYLRRRDGKEAVTFPTPELERVLGKTLGVPLFQEQAMQVSMVCAGFSAGEADQLRRAMATFKHTGGVSKFRDKLINGMIANGYTPEFAEKTFSQLEGFGSYGFPESHAASFALIAYASSWMKCWHPDVFCAALLNSQPMGFYLPAQIVRDARDHGVEVRPVCVNASRWDCTLEPIDDEDCFAVRLGLRMVKGLANDDGAAIVAARADEPFASVDDLWRRAGVPAASLVQLAEADAFLPDLNLARRDALWAIKALRDEPLPLFAAATSRQQKTVPEIHEPVITLRPMTAGREVVEDCGHVGLTLRSHPVSFLRADLRRRRIVTCQEAMQARDRSWLEAAGLVLVRQRPGSAKGVMFLTMEDETGAANVVVWVKVFEKFRRVLLSSAMLGVRGRIQREGEVVHLVAYELTDLSAELASVGNRETPFPLPHGRGDEAHHGGSGIDPRSLPKGRNIVDPLCRARHKGSYPDPETMPIKLPKPRDFR</sequence>
<dbReference type="InterPro" id="IPR029460">
    <property type="entry name" value="DNAPol_HHH"/>
</dbReference>
<evidence type="ECO:0000256" key="12">
    <source>
        <dbReference type="ARBA" id="ARBA00049244"/>
    </source>
</evidence>
<protein>
    <recommendedName>
        <fullName evidence="4 13">Error-prone DNA polymerase</fullName>
        <ecNumber evidence="3 13">2.7.7.7</ecNumber>
    </recommendedName>
</protein>
<evidence type="ECO:0000256" key="10">
    <source>
        <dbReference type="ARBA" id="ARBA00022932"/>
    </source>
</evidence>
<dbReference type="RefSeq" id="WP_165033968.1">
    <property type="nucleotide sequence ID" value="NZ_JAAKZF010000112.1"/>
</dbReference>
<evidence type="ECO:0000256" key="9">
    <source>
        <dbReference type="ARBA" id="ARBA00022763"/>
    </source>
</evidence>
<keyword evidence="7 13" id="KW-0548">Nucleotidyltransferase</keyword>
<dbReference type="HAMAP" id="MF_01902">
    <property type="entry name" value="DNApol_error_prone"/>
    <property type="match status" value="1"/>
</dbReference>